<accession>A0ABP1CAC6</accession>
<evidence type="ECO:0000313" key="2">
    <source>
        <dbReference type="EMBL" id="CAL1241185.1"/>
    </source>
</evidence>
<gene>
    <name evidence="2" type="ORF">MECH1_V1_2409</name>
</gene>
<evidence type="ECO:0008006" key="4">
    <source>
        <dbReference type="Google" id="ProtNLM"/>
    </source>
</evidence>
<feature type="compositionally biased region" description="Pro residues" evidence="1">
    <location>
        <begin position="72"/>
        <end position="81"/>
    </location>
</feature>
<dbReference type="EMBL" id="OZ026884">
    <property type="protein sequence ID" value="CAL1241185.1"/>
    <property type="molecule type" value="Genomic_DNA"/>
</dbReference>
<feature type="region of interest" description="Disordered" evidence="1">
    <location>
        <begin position="65"/>
        <end position="141"/>
    </location>
</feature>
<feature type="compositionally biased region" description="Pro residues" evidence="1">
    <location>
        <begin position="88"/>
        <end position="118"/>
    </location>
</feature>
<reference evidence="2 3" key="1">
    <citation type="submission" date="2024-04" db="EMBL/GenBank/DDBJ databases">
        <authorList>
            <person name="Cremers G."/>
        </authorList>
    </citation>
    <scope>NUCLEOTIDE SEQUENCE [LARGE SCALE GENOMIC DNA]</scope>
    <source>
        <strain evidence="2">MeCH1-AG</strain>
    </source>
</reference>
<evidence type="ECO:0000313" key="3">
    <source>
        <dbReference type="Proteomes" id="UP001497493"/>
    </source>
</evidence>
<sequence>MRDPKGHHRGWIYVSAAAAPLVVSGTLVDTAQAASENQRIQALLKKLEERDAVISDLQKRVEQLERRSAAPAVPPPEPAALPPAAQAPAPPPAAQAPAPPPAAQAPAPPPAAQAPAPPKQAQAPAAKKGPSAGQFEVDEEAAERALERTLTQQGVLLLPTGLAEVQPNFTYTRFEQTTPWLVTNDKNQLLGVGTRTLRRDQYTPSLFSRIGLPFDSQLELNLPYQIVDRTEVFQPQVQNLNPIEKTRNASAIGDFQVGIAKTLYREKGWLPDLIARVTWNTGTGDVDRAFLFNNGFGGILGSLTVLKRQDPLAFSGTFFYQGSFTKDHVNPGDNYGFTIGTVLAASPETSLNLSFQQVFSEGYSIRGRSIPGTDQNSSLLLIGASSLIAKNTLVSITGGIGLTKDSPDYVITLSIPVRFDTPLK</sequence>
<organism evidence="2 3">
    <name type="scientific">Candidatus Methylocalor cossyra</name>
    <dbReference type="NCBI Taxonomy" id="3108543"/>
    <lineage>
        <taxon>Bacteria</taxon>
        <taxon>Pseudomonadati</taxon>
        <taxon>Pseudomonadota</taxon>
        <taxon>Gammaproteobacteria</taxon>
        <taxon>Methylococcales</taxon>
        <taxon>Methylococcaceae</taxon>
        <taxon>Candidatus Methylocalor</taxon>
    </lineage>
</organism>
<dbReference type="Proteomes" id="UP001497493">
    <property type="component" value="Chromosome"/>
</dbReference>
<proteinExistence type="predicted"/>
<protein>
    <recommendedName>
        <fullName evidence="4">Transporter</fullName>
    </recommendedName>
</protein>
<keyword evidence="3" id="KW-1185">Reference proteome</keyword>
<name>A0ABP1CAC6_9GAMM</name>
<evidence type="ECO:0000256" key="1">
    <source>
        <dbReference type="SAM" id="MobiDB-lite"/>
    </source>
</evidence>
<dbReference type="RefSeq" id="WP_348757710.1">
    <property type="nucleotide sequence ID" value="NZ_OZ026884.1"/>
</dbReference>